<dbReference type="AlphaFoldDB" id="A0AAV8S747"/>
<name>A0AAV8S747_9ROSI</name>
<accession>A0AAV8S747</accession>
<dbReference type="Proteomes" id="UP001159364">
    <property type="component" value="Unassembled WGS sequence"/>
</dbReference>
<comment type="caution">
    <text evidence="1">The sequence shown here is derived from an EMBL/GenBank/DDBJ whole genome shotgun (WGS) entry which is preliminary data.</text>
</comment>
<evidence type="ECO:0000313" key="1">
    <source>
        <dbReference type="EMBL" id="KAJ8747955.1"/>
    </source>
</evidence>
<dbReference type="EMBL" id="JAIWQS010000051">
    <property type="protein sequence ID" value="KAJ8747955.1"/>
    <property type="molecule type" value="Genomic_DNA"/>
</dbReference>
<gene>
    <name evidence="1" type="ORF">K2173_001429</name>
</gene>
<reference evidence="1 2" key="1">
    <citation type="submission" date="2021-09" db="EMBL/GenBank/DDBJ databases">
        <title>Genomic insights and catalytic innovation underlie evolution of tropane alkaloids biosynthesis.</title>
        <authorList>
            <person name="Wang Y.-J."/>
            <person name="Tian T."/>
            <person name="Huang J.-P."/>
            <person name="Huang S.-X."/>
        </authorList>
    </citation>
    <scope>NUCLEOTIDE SEQUENCE [LARGE SCALE GENOMIC DNA]</scope>
    <source>
        <strain evidence="1">KIB-2018</strain>
        <tissue evidence="1">Leaf</tissue>
    </source>
</reference>
<organism evidence="1 2">
    <name type="scientific">Erythroxylum novogranatense</name>
    <dbReference type="NCBI Taxonomy" id="1862640"/>
    <lineage>
        <taxon>Eukaryota</taxon>
        <taxon>Viridiplantae</taxon>
        <taxon>Streptophyta</taxon>
        <taxon>Embryophyta</taxon>
        <taxon>Tracheophyta</taxon>
        <taxon>Spermatophyta</taxon>
        <taxon>Magnoliopsida</taxon>
        <taxon>eudicotyledons</taxon>
        <taxon>Gunneridae</taxon>
        <taxon>Pentapetalae</taxon>
        <taxon>rosids</taxon>
        <taxon>fabids</taxon>
        <taxon>Malpighiales</taxon>
        <taxon>Erythroxylaceae</taxon>
        <taxon>Erythroxylum</taxon>
    </lineage>
</organism>
<evidence type="ECO:0000313" key="2">
    <source>
        <dbReference type="Proteomes" id="UP001159364"/>
    </source>
</evidence>
<sequence length="326" mass="37165">MVVVSEAWTSCACPSVLAKIAACSESFTEWNKSPGSSTLRRIEEVKKQKDFLRMTNVDDPTLLTLKSELSNLLAQEAIYWNQRSKFFWLNHGEANGKFFHAQASNRRRINHVSALEDASSNLCSDYDNMVVIVLEYFSNLFAALIGSHNFDDFSCIQYVRIFAHGVNLDPTCSRCGALETIDHVLIMCPHARHAWTSSGIALHSDFIKDCMLHWLRVGSLELRGRALTICWSLWFHWNLFCWQQQNSSPHSIVAFADDYLRDWKAAKLTFGKVQVAPNTPNFPIGWQKPPINWVKCNVNASVDKRRHQSSFGAILRDHQGTFMMGF</sequence>
<keyword evidence="2" id="KW-1185">Reference proteome</keyword>
<protein>
    <recommendedName>
        <fullName evidence="3">Reverse transcriptase zinc-binding domain-containing protein</fullName>
    </recommendedName>
</protein>
<proteinExistence type="predicted"/>
<evidence type="ECO:0008006" key="3">
    <source>
        <dbReference type="Google" id="ProtNLM"/>
    </source>
</evidence>